<organism evidence="6 7">
    <name type="scientific">Stylophora pistillata</name>
    <name type="common">Smooth cauliflower coral</name>
    <dbReference type="NCBI Taxonomy" id="50429"/>
    <lineage>
        <taxon>Eukaryota</taxon>
        <taxon>Metazoa</taxon>
        <taxon>Cnidaria</taxon>
        <taxon>Anthozoa</taxon>
        <taxon>Hexacorallia</taxon>
        <taxon>Scleractinia</taxon>
        <taxon>Astrocoeniina</taxon>
        <taxon>Pocilloporidae</taxon>
        <taxon>Stylophora</taxon>
    </lineage>
</organism>
<dbReference type="SUPFAM" id="SSF52540">
    <property type="entry name" value="P-loop containing nucleoside triphosphate hydrolases"/>
    <property type="match status" value="1"/>
</dbReference>
<keyword evidence="1" id="KW-0677">Repeat</keyword>
<feature type="repeat" description="TPR" evidence="3">
    <location>
        <begin position="1334"/>
        <end position="1367"/>
    </location>
</feature>
<name>A0A2B4RUN7_STYPI</name>
<dbReference type="InterPro" id="IPR019734">
    <property type="entry name" value="TPR_rpt"/>
</dbReference>
<evidence type="ECO:0000313" key="7">
    <source>
        <dbReference type="Proteomes" id="UP000225706"/>
    </source>
</evidence>
<gene>
    <name evidence="6" type="primary">nphp3</name>
    <name evidence="6" type="ORF">AWC38_SpisGene14227</name>
</gene>
<feature type="repeat" description="TPR" evidence="3">
    <location>
        <begin position="1292"/>
        <end position="1325"/>
    </location>
</feature>
<protein>
    <submittedName>
        <fullName evidence="6">Nephrocystin-3</fullName>
    </submittedName>
</protein>
<feature type="region of interest" description="Disordered" evidence="5">
    <location>
        <begin position="1"/>
        <end position="25"/>
    </location>
</feature>
<evidence type="ECO:0000256" key="1">
    <source>
        <dbReference type="ARBA" id="ARBA00022737"/>
    </source>
</evidence>
<feature type="repeat" description="TPR" evidence="3">
    <location>
        <begin position="1509"/>
        <end position="1542"/>
    </location>
</feature>
<accession>A0A2B4RUN7</accession>
<dbReference type="Pfam" id="PF13374">
    <property type="entry name" value="TPR_10"/>
    <property type="match status" value="1"/>
</dbReference>
<comment type="caution">
    <text evidence="6">The sequence shown here is derived from an EMBL/GenBank/DDBJ whole genome shotgun (WGS) entry which is preliminary data.</text>
</comment>
<dbReference type="Gene3D" id="1.25.40.10">
    <property type="entry name" value="Tetratricopeptide repeat domain"/>
    <property type="match status" value="7"/>
</dbReference>
<dbReference type="Proteomes" id="UP000225706">
    <property type="component" value="Unassembled WGS sequence"/>
</dbReference>
<evidence type="ECO:0000256" key="2">
    <source>
        <dbReference type="ARBA" id="ARBA00022803"/>
    </source>
</evidence>
<evidence type="ECO:0000256" key="3">
    <source>
        <dbReference type="PROSITE-ProRule" id="PRU00339"/>
    </source>
</evidence>
<proteinExistence type="predicted"/>
<evidence type="ECO:0000256" key="5">
    <source>
        <dbReference type="SAM" id="MobiDB-lite"/>
    </source>
</evidence>
<dbReference type="InterPro" id="IPR011990">
    <property type="entry name" value="TPR-like_helical_dom_sf"/>
</dbReference>
<dbReference type="PANTHER" id="PTHR45641:SF19">
    <property type="entry name" value="NEPHROCYSTIN-3"/>
    <property type="match status" value="1"/>
</dbReference>
<keyword evidence="4" id="KW-0175">Coiled coil</keyword>
<keyword evidence="2 3" id="KW-0802">TPR repeat</keyword>
<dbReference type="InterPro" id="IPR027417">
    <property type="entry name" value="P-loop_NTPase"/>
</dbReference>
<evidence type="ECO:0000313" key="6">
    <source>
        <dbReference type="EMBL" id="PFX21311.1"/>
    </source>
</evidence>
<keyword evidence="7" id="KW-1185">Reference proteome</keyword>
<sequence length="1573" mass="180004">MNISPIRKRPKKTAGTPNIDYYPEVDPFEDMDVERLFDEPVLPQNDKQIVPKPRSYEETFPEFYVDPQYFPEQPNKLPPEYDEDEVPDYEIDDEDTQKDILNKLNIQDHENVEKILNQEIMNSERTRRYLRDIIKKAYFRRNELKVVLSSGTHAGPKIPNLSQGTDLINIHCDLIDQSMVDGQETDIIYTSKWLEPGVHFTVKCLVAKPLNRGDAEVKDPEQCKDKEKMATLVYSKEQLNYFRVCHIVTNILPEGLRSIFKHEWDRLYQATLGEWKDTPCDGQHFYNKETTQSRKNRLMPKVREGNRAQWDCTTLFFAILRCDSIGRKLCATVNCSLEDLNEFRNEKFAHAPWGQLSELEFKLAVQRVKVAFESLDLPTEQVQEISRQESFQTKEIESLKKRHDLYKELEETKVKLETLEKVCQQSKKQLEKSDKERQLVEEQLKISEEQRQQVEEQLEILEEQLEVLEDQLKDDVSPFLILPPEPNHEVATRDGEVAEITEKLDQLKRANQNRLSYLYITGNPGSGKSQLAGLVAEKFYNKVNWKTSSPSFVISLNAESLQTLLESYVTFARQVKCPEYDLMETRWSRETSIEEKITNVKDLIARKIPVFESWLVVVDNGMKPIEARRFLANLTGFQDHEMEDKVAKALDYQPLALASAGTYVSKIRECDWAANFGWKEYLEKLENGMRALTEEVLRKTNPAYSKSMTVATRLAVERAINNDGLVKNSFILLSLCAPEALHLDIVKNYVSNVDEHADKEGVAIQIQGYSLLLVEKRNNGVFIGMHRVVRDAITSELSHKEPHECAQTVCAAVKSFNQFVEAQPLNTWYAIDSVSESKHLISHLKALAIKVEQVFKEECRIFRVGVLNVSDWSSCFHRFGIICENHCELSCAENYYRTALKLVEPVCDTVANSARIYQRLGKLRRSMGDLKEAIEFLGLSIAIYVEKLGPEDINVAISHHNLGNALLELVDLKQASEHFQLALEICKKKCGTDHVLVASIYHSLGIAQREMGNLQQALTHFDDAVTIYEKICETDHADVAPTYLNLGMVQRELGNLQQATKFLDRALDIFKIEPGSGHVNVAHTYLNLGIVHREFGNLKQAKEYLDLSLIIFKTELGNRHVNVAHTYLSLGIVQCEFDNLQQAKEYLDGALDIFKTEPGSRLVNVAHTYLNLGIVQRELGELQLAMESLHCALNIFTKDLGPDHVEVASCYEDLGNIQRALGNLPRARKLCTDALEIKQRSLGPEHIAVARTYVNLSDLLYDMHHYKQAKEHCQHALEIYNRGLRSEHVDVARTHQNLGKVQCKLGDLKQAKERFEHALGIYKRRIGSEHVEVARTYQGLGKVHHELGDLQQAKECFEHALGIYKRKPGSRHVDLALTYIGLAYVYDWLDDQEQTSECTELVKDICKRGLGSEHVDVGFIYKFLGKAYYNLRDLQRAKKCFEHALGIYKRIIGSEHVDVAKTYEGLGKVHYMLGDLKQAKEHLERALGIYSRRIGPKDVKVARTCQSLGEVYCSIANLHQARNNLTQAKKLFEHALTINKEKLGPEHANTVNNEHSLVSVQEILEKKGKCSVQ</sequence>
<feature type="coiled-coil region" evidence="4">
    <location>
        <begin position="402"/>
        <end position="471"/>
    </location>
</feature>
<feature type="repeat" description="TPR" evidence="3">
    <location>
        <begin position="998"/>
        <end position="1031"/>
    </location>
</feature>
<dbReference type="Pfam" id="PF13424">
    <property type="entry name" value="TPR_12"/>
    <property type="match status" value="5"/>
</dbReference>
<dbReference type="PANTHER" id="PTHR45641">
    <property type="entry name" value="TETRATRICOPEPTIDE REPEAT PROTEIN (AFU_ORTHOLOGUE AFUA_6G03870)"/>
    <property type="match status" value="1"/>
</dbReference>
<dbReference type="PROSITE" id="PS50005">
    <property type="entry name" value="TPR"/>
    <property type="match status" value="7"/>
</dbReference>
<dbReference type="Pfam" id="PF13181">
    <property type="entry name" value="TPR_8"/>
    <property type="match status" value="1"/>
</dbReference>
<dbReference type="SMART" id="SM00028">
    <property type="entry name" value="TPR"/>
    <property type="match status" value="15"/>
</dbReference>
<feature type="compositionally biased region" description="Basic residues" evidence="5">
    <location>
        <begin position="1"/>
        <end position="12"/>
    </location>
</feature>
<feature type="repeat" description="TPR" evidence="3">
    <location>
        <begin position="1040"/>
        <end position="1073"/>
    </location>
</feature>
<evidence type="ECO:0000256" key="4">
    <source>
        <dbReference type="SAM" id="Coils"/>
    </source>
</evidence>
<feature type="repeat" description="TPR" evidence="3">
    <location>
        <begin position="1166"/>
        <end position="1199"/>
    </location>
</feature>
<feature type="repeat" description="TPR" evidence="3">
    <location>
        <begin position="1460"/>
        <end position="1493"/>
    </location>
</feature>
<dbReference type="EMBL" id="LSMT01000283">
    <property type="protein sequence ID" value="PFX21311.1"/>
    <property type="molecule type" value="Genomic_DNA"/>
</dbReference>
<dbReference type="SUPFAM" id="SSF48452">
    <property type="entry name" value="TPR-like"/>
    <property type="match status" value="3"/>
</dbReference>
<reference evidence="7" key="1">
    <citation type="journal article" date="2017" name="bioRxiv">
        <title>Comparative analysis of the genomes of Stylophora pistillata and Acropora digitifera provides evidence for extensive differences between species of corals.</title>
        <authorList>
            <person name="Voolstra C.R."/>
            <person name="Li Y."/>
            <person name="Liew Y.J."/>
            <person name="Baumgarten S."/>
            <person name="Zoccola D."/>
            <person name="Flot J.-F."/>
            <person name="Tambutte S."/>
            <person name="Allemand D."/>
            <person name="Aranda M."/>
        </authorList>
    </citation>
    <scope>NUCLEOTIDE SEQUENCE [LARGE SCALE GENOMIC DNA]</scope>
</reference>
<dbReference type="OrthoDB" id="1658288at2759"/>
<dbReference type="Gene3D" id="3.40.50.300">
    <property type="entry name" value="P-loop containing nucleotide triphosphate hydrolases"/>
    <property type="match status" value="1"/>
</dbReference>